<dbReference type="EMBL" id="BAABHS010000001">
    <property type="protein sequence ID" value="GAA4944555.1"/>
    <property type="molecule type" value="Genomic_DNA"/>
</dbReference>
<accession>A0ABP9GI10</accession>
<organism evidence="17 18">
    <name type="scientific">Yinghuangia aomiensis</name>
    <dbReference type="NCBI Taxonomy" id="676205"/>
    <lineage>
        <taxon>Bacteria</taxon>
        <taxon>Bacillati</taxon>
        <taxon>Actinomycetota</taxon>
        <taxon>Actinomycetes</taxon>
        <taxon>Kitasatosporales</taxon>
        <taxon>Streptomycetaceae</taxon>
        <taxon>Yinghuangia</taxon>
    </lineage>
</organism>
<keyword evidence="10 14" id="KW-0472">Membrane</keyword>
<comment type="similarity">
    <text evidence="2 14 15">Belongs to the ATPase B chain family.</text>
</comment>
<evidence type="ECO:0000256" key="10">
    <source>
        <dbReference type="ARBA" id="ARBA00023136"/>
    </source>
</evidence>
<evidence type="ECO:0000256" key="2">
    <source>
        <dbReference type="ARBA" id="ARBA00005513"/>
    </source>
</evidence>
<protein>
    <recommendedName>
        <fullName evidence="14">ATP synthase subunit b</fullName>
    </recommendedName>
    <alternativeName>
        <fullName evidence="14">ATP synthase F(0) sector subunit b</fullName>
    </alternativeName>
    <alternativeName>
        <fullName evidence="14">ATPase subunit I</fullName>
    </alternativeName>
    <alternativeName>
        <fullName evidence="14">F-type ATPase subunit b</fullName>
        <shortName evidence="14">F-ATPase subunit b</shortName>
    </alternativeName>
</protein>
<dbReference type="SUPFAM" id="SSF81573">
    <property type="entry name" value="F1F0 ATP synthase subunit B, membrane domain"/>
    <property type="match status" value="1"/>
</dbReference>
<reference evidence="18" key="1">
    <citation type="journal article" date="2019" name="Int. J. Syst. Evol. Microbiol.">
        <title>The Global Catalogue of Microorganisms (GCM) 10K type strain sequencing project: providing services to taxonomists for standard genome sequencing and annotation.</title>
        <authorList>
            <consortium name="The Broad Institute Genomics Platform"/>
            <consortium name="The Broad Institute Genome Sequencing Center for Infectious Disease"/>
            <person name="Wu L."/>
            <person name="Ma J."/>
        </authorList>
    </citation>
    <scope>NUCLEOTIDE SEQUENCE [LARGE SCALE GENOMIC DNA]</scope>
    <source>
        <strain evidence="18">JCM 17986</strain>
    </source>
</reference>
<keyword evidence="18" id="KW-1185">Reference proteome</keyword>
<evidence type="ECO:0000256" key="4">
    <source>
        <dbReference type="ARBA" id="ARBA00022475"/>
    </source>
</evidence>
<dbReference type="NCBIfam" id="TIGR01144">
    <property type="entry name" value="ATP_synt_b"/>
    <property type="match status" value="1"/>
</dbReference>
<keyword evidence="8 14" id="KW-1133">Transmembrane helix</keyword>
<keyword evidence="16" id="KW-0175">Coiled coil</keyword>
<evidence type="ECO:0000256" key="16">
    <source>
        <dbReference type="SAM" id="Coils"/>
    </source>
</evidence>
<dbReference type="InterPro" id="IPR002146">
    <property type="entry name" value="ATP_synth_b/b'su_bac/chlpt"/>
</dbReference>
<keyword evidence="5 14" id="KW-0138">CF(0)</keyword>
<evidence type="ECO:0000256" key="13">
    <source>
        <dbReference type="ARBA" id="ARBA00025830"/>
    </source>
</evidence>
<dbReference type="PANTHER" id="PTHR33445:SF1">
    <property type="entry name" value="ATP SYNTHASE SUBUNIT B"/>
    <property type="match status" value="1"/>
</dbReference>
<dbReference type="NCBIfam" id="NF004412">
    <property type="entry name" value="PRK05759.1-3"/>
    <property type="match status" value="1"/>
</dbReference>
<evidence type="ECO:0000256" key="8">
    <source>
        <dbReference type="ARBA" id="ARBA00022989"/>
    </source>
</evidence>
<comment type="subcellular location">
    <subcellularLocation>
        <location evidence="1 14">Cell membrane</location>
        <topology evidence="1 14">Single-pass membrane protein</topology>
    </subcellularLocation>
</comment>
<keyword evidence="11 14" id="KW-0066">ATP synthesis</keyword>
<dbReference type="Gene3D" id="1.20.5.620">
    <property type="entry name" value="F1F0 ATP synthase subunit B, membrane domain"/>
    <property type="match status" value="1"/>
</dbReference>
<dbReference type="InterPro" id="IPR050059">
    <property type="entry name" value="ATP_synthase_B_chain"/>
</dbReference>
<evidence type="ECO:0000313" key="17">
    <source>
        <dbReference type="EMBL" id="GAA4944555.1"/>
    </source>
</evidence>
<dbReference type="InterPro" id="IPR005864">
    <property type="entry name" value="ATP_synth_F0_bsu_bac"/>
</dbReference>
<evidence type="ECO:0000256" key="7">
    <source>
        <dbReference type="ARBA" id="ARBA00022781"/>
    </source>
</evidence>
<evidence type="ECO:0000256" key="11">
    <source>
        <dbReference type="ARBA" id="ARBA00023310"/>
    </source>
</evidence>
<evidence type="ECO:0000256" key="9">
    <source>
        <dbReference type="ARBA" id="ARBA00023065"/>
    </source>
</evidence>
<keyword evidence="3 14" id="KW-0813">Transport</keyword>
<evidence type="ECO:0000256" key="6">
    <source>
        <dbReference type="ARBA" id="ARBA00022692"/>
    </source>
</evidence>
<evidence type="ECO:0000256" key="15">
    <source>
        <dbReference type="RuleBase" id="RU003848"/>
    </source>
</evidence>
<dbReference type="InterPro" id="IPR028987">
    <property type="entry name" value="ATP_synth_B-like_membr_sf"/>
</dbReference>
<keyword evidence="4 14" id="KW-1003">Cell membrane</keyword>
<evidence type="ECO:0000256" key="12">
    <source>
        <dbReference type="ARBA" id="ARBA00025198"/>
    </source>
</evidence>
<comment type="function">
    <text evidence="14">Component of the F(0) channel, it forms part of the peripheral stalk, linking F(1) to F(0).</text>
</comment>
<dbReference type="Pfam" id="PF00430">
    <property type="entry name" value="ATP-synt_B"/>
    <property type="match status" value="1"/>
</dbReference>
<feature type="coiled-coil region" evidence="16">
    <location>
        <begin position="57"/>
        <end position="91"/>
    </location>
</feature>
<evidence type="ECO:0000256" key="5">
    <source>
        <dbReference type="ARBA" id="ARBA00022547"/>
    </source>
</evidence>
<keyword evidence="9 14" id="KW-0406">Ion transport</keyword>
<proteinExistence type="inferred from homology"/>
<name>A0ABP9GI10_9ACTN</name>
<dbReference type="RefSeq" id="WP_345673098.1">
    <property type="nucleotide sequence ID" value="NZ_BAABHS010000001.1"/>
</dbReference>
<comment type="function">
    <text evidence="12 14">F(1)F(0) ATP synthase produces ATP from ADP in the presence of a proton or sodium gradient. F-type ATPases consist of two structural domains, F(1) containing the extramembraneous catalytic core and F(0) containing the membrane proton channel, linked together by a central stalk and a peripheral stalk. During catalysis, ATP synthesis in the catalytic domain of F(1) is coupled via a rotary mechanism of the central stalk subunits to proton translocation.</text>
</comment>
<feature type="transmembrane region" description="Helical" evidence="14">
    <location>
        <begin position="20"/>
        <end position="39"/>
    </location>
</feature>
<evidence type="ECO:0000313" key="18">
    <source>
        <dbReference type="Proteomes" id="UP001500466"/>
    </source>
</evidence>
<dbReference type="PANTHER" id="PTHR33445">
    <property type="entry name" value="ATP SYNTHASE SUBUNIT B', CHLOROPLASTIC"/>
    <property type="match status" value="1"/>
</dbReference>
<dbReference type="HAMAP" id="MF_01398">
    <property type="entry name" value="ATP_synth_b_bprime"/>
    <property type="match status" value="1"/>
</dbReference>
<evidence type="ECO:0000256" key="14">
    <source>
        <dbReference type="HAMAP-Rule" id="MF_01398"/>
    </source>
</evidence>
<keyword evidence="7 14" id="KW-0375">Hydrogen ion transport</keyword>
<sequence length="183" mass="20005">MIYLASEGEQNPLLPPLDEIIIGGVAFLIVFFFLGKVLLPRIAKTLADRTDAIEGGLARAEEAQAEAQAELERYRAQLIDARREAGRLTEDAREQGAAAIADMRAEGARIKDEIVASGHAQIEADRNQAQTVLRNDIGKLATELAGRIVGESLEDEARQRRIVDRFLDELDTKAAAATAEQVR</sequence>
<dbReference type="Proteomes" id="UP001500466">
    <property type="component" value="Unassembled WGS sequence"/>
</dbReference>
<comment type="subunit">
    <text evidence="13 14">F-type ATPases have 2 components, F(1) - the catalytic core - and F(0) - the membrane proton channel. F(1) has five subunits: alpha(3), beta(3), gamma(1), delta(1), epsilon(1). F(0) has three main subunits: a(1), b(2) and c(10-14). The alpha and beta chains form an alternating ring which encloses part of the gamma chain. F(1) is attached to F(0) by a central stalk formed by the gamma and epsilon chains, while a peripheral stalk is formed by the delta and b chains.</text>
</comment>
<gene>
    <name evidence="14" type="primary">atpF</name>
    <name evidence="17" type="ORF">GCM10023205_00130</name>
</gene>
<evidence type="ECO:0000256" key="3">
    <source>
        <dbReference type="ARBA" id="ARBA00022448"/>
    </source>
</evidence>
<evidence type="ECO:0000256" key="1">
    <source>
        <dbReference type="ARBA" id="ARBA00004162"/>
    </source>
</evidence>
<keyword evidence="6 14" id="KW-0812">Transmembrane</keyword>
<dbReference type="CDD" id="cd06503">
    <property type="entry name" value="ATP-synt_Fo_b"/>
    <property type="match status" value="1"/>
</dbReference>
<comment type="caution">
    <text evidence="17">The sequence shown here is derived from an EMBL/GenBank/DDBJ whole genome shotgun (WGS) entry which is preliminary data.</text>
</comment>